<comment type="caution">
    <text evidence="2">The sequence shown here is derived from an EMBL/GenBank/DDBJ whole genome shotgun (WGS) entry which is preliminary data.</text>
</comment>
<organism evidence="2 3">
    <name type="scientific">Aeoliella straminimaris</name>
    <dbReference type="NCBI Taxonomy" id="2954799"/>
    <lineage>
        <taxon>Bacteria</taxon>
        <taxon>Pseudomonadati</taxon>
        <taxon>Planctomycetota</taxon>
        <taxon>Planctomycetia</taxon>
        <taxon>Pirellulales</taxon>
        <taxon>Lacipirellulaceae</taxon>
        <taxon>Aeoliella</taxon>
    </lineage>
</organism>
<keyword evidence="3" id="KW-1185">Reference proteome</keyword>
<accession>A0A9X2FD11</accession>
<sequence>MTRKRKIPNYMRATPSISREREFELLNSFGGYKYHRTDLSEVIEADVSKQNFVYGPRGYYITTLHVCRKCGTEFRFTAEEQQVWFEEYGLSVCAFPDWCLTCRREIRQEKAKRKLYDEYLTDDDANLTAQQCRELADLIMNLFGPELNEKRRNRYNRMMNRISNVDDNRAS</sequence>
<dbReference type="EMBL" id="JAMXLR010000061">
    <property type="protein sequence ID" value="MCO6045832.1"/>
    <property type="molecule type" value="Genomic_DNA"/>
</dbReference>
<dbReference type="InterPro" id="IPR025306">
    <property type="entry name" value="Zn-bnd_dom_prob"/>
</dbReference>
<feature type="domain" description="Probable zinc-binding" evidence="1">
    <location>
        <begin position="66"/>
        <end position="110"/>
    </location>
</feature>
<gene>
    <name evidence="2" type="ORF">NG895_18185</name>
</gene>
<name>A0A9X2FD11_9BACT</name>
<dbReference type="Pfam" id="PF13451">
    <property type="entry name" value="zf_Tbcl"/>
    <property type="match status" value="1"/>
</dbReference>
<evidence type="ECO:0000313" key="3">
    <source>
        <dbReference type="Proteomes" id="UP001155241"/>
    </source>
</evidence>
<reference evidence="2" key="1">
    <citation type="submission" date="2022-06" db="EMBL/GenBank/DDBJ databases">
        <title>Aeoliella straminimaris, a novel planctomycete from sediments.</title>
        <authorList>
            <person name="Vitorino I.R."/>
            <person name="Lage O.M."/>
        </authorList>
    </citation>
    <scope>NUCLEOTIDE SEQUENCE</scope>
    <source>
        <strain evidence="2">ICT_H6.2</strain>
    </source>
</reference>
<proteinExistence type="predicted"/>
<evidence type="ECO:0000313" key="2">
    <source>
        <dbReference type="EMBL" id="MCO6045832.1"/>
    </source>
</evidence>
<dbReference type="RefSeq" id="WP_252853941.1">
    <property type="nucleotide sequence ID" value="NZ_JAMXLR010000061.1"/>
</dbReference>
<dbReference type="Proteomes" id="UP001155241">
    <property type="component" value="Unassembled WGS sequence"/>
</dbReference>
<protein>
    <submittedName>
        <fullName evidence="2">Zinc-ribbon domain-containing protein</fullName>
    </submittedName>
</protein>
<dbReference type="AlphaFoldDB" id="A0A9X2FD11"/>
<evidence type="ECO:0000259" key="1">
    <source>
        <dbReference type="Pfam" id="PF13451"/>
    </source>
</evidence>